<keyword evidence="3" id="KW-1185">Reference proteome</keyword>
<dbReference type="EMBL" id="JARQWQ010000015">
    <property type="protein sequence ID" value="KAK2566978.1"/>
    <property type="molecule type" value="Genomic_DNA"/>
</dbReference>
<feature type="compositionally biased region" description="Polar residues" evidence="1">
    <location>
        <begin position="1"/>
        <end position="12"/>
    </location>
</feature>
<sequence>MAMFRETSSSKESPLPCAPPPSPVLGCRRNLGMAVLSSSPEFHEAQEIGEMSDSLVVALSRMRVEQSSLKRKKHSEHERPSGLENNDRVHQDQKRAKNNQRQSGNSPLKRQTQLTERLPSGPVNTSFPVAST</sequence>
<name>A0AAD9QT98_ACRCE</name>
<feature type="compositionally biased region" description="Polar residues" evidence="1">
    <location>
        <begin position="99"/>
        <end position="115"/>
    </location>
</feature>
<evidence type="ECO:0000313" key="2">
    <source>
        <dbReference type="EMBL" id="KAK2566978.1"/>
    </source>
</evidence>
<feature type="region of interest" description="Disordered" evidence="1">
    <location>
        <begin position="63"/>
        <end position="132"/>
    </location>
</feature>
<evidence type="ECO:0000313" key="3">
    <source>
        <dbReference type="Proteomes" id="UP001249851"/>
    </source>
</evidence>
<comment type="caution">
    <text evidence="2">The sequence shown here is derived from an EMBL/GenBank/DDBJ whole genome shotgun (WGS) entry which is preliminary data.</text>
</comment>
<organism evidence="2 3">
    <name type="scientific">Acropora cervicornis</name>
    <name type="common">Staghorn coral</name>
    <dbReference type="NCBI Taxonomy" id="6130"/>
    <lineage>
        <taxon>Eukaryota</taxon>
        <taxon>Metazoa</taxon>
        <taxon>Cnidaria</taxon>
        <taxon>Anthozoa</taxon>
        <taxon>Hexacorallia</taxon>
        <taxon>Scleractinia</taxon>
        <taxon>Astrocoeniina</taxon>
        <taxon>Acroporidae</taxon>
        <taxon>Acropora</taxon>
    </lineage>
</organism>
<feature type="compositionally biased region" description="Polar residues" evidence="1">
    <location>
        <begin position="122"/>
        <end position="132"/>
    </location>
</feature>
<accession>A0AAD9QT98</accession>
<dbReference type="Proteomes" id="UP001249851">
    <property type="component" value="Unassembled WGS sequence"/>
</dbReference>
<protein>
    <submittedName>
        <fullName evidence="2">Uncharacterized protein</fullName>
    </submittedName>
</protein>
<feature type="compositionally biased region" description="Basic and acidic residues" evidence="1">
    <location>
        <begin position="75"/>
        <end position="95"/>
    </location>
</feature>
<evidence type="ECO:0000256" key="1">
    <source>
        <dbReference type="SAM" id="MobiDB-lite"/>
    </source>
</evidence>
<dbReference type="AlphaFoldDB" id="A0AAD9QT98"/>
<reference evidence="2" key="1">
    <citation type="journal article" date="2023" name="G3 (Bethesda)">
        <title>Whole genome assembly and annotation of the endangered Caribbean coral Acropora cervicornis.</title>
        <authorList>
            <person name="Selwyn J.D."/>
            <person name="Vollmer S.V."/>
        </authorList>
    </citation>
    <scope>NUCLEOTIDE SEQUENCE</scope>
    <source>
        <strain evidence="2">K2</strain>
    </source>
</reference>
<gene>
    <name evidence="2" type="ORF">P5673_008741</name>
</gene>
<proteinExistence type="predicted"/>
<reference evidence="2" key="2">
    <citation type="journal article" date="2023" name="Science">
        <title>Genomic signatures of disease resistance in endangered staghorn corals.</title>
        <authorList>
            <person name="Vollmer S.V."/>
            <person name="Selwyn J.D."/>
            <person name="Despard B.A."/>
            <person name="Roesel C.L."/>
        </authorList>
    </citation>
    <scope>NUCLEOTIDE SEQUENCE</scope>
    <source>
        <strain evidence="2">K2</strain>
    </source>
</reference>
<feature type="region of interest" description="Disordered" evidence="1">
    <location>
        <begin position="1"/>
        <end position="23"/>
    </location>
</feature>